<keyword evidence="3" id="KW-1185">Reference proteome</keyword>
<dbReference type="AlphaFoldDB" id="A0A9P4HL60"/>
<dbReference type="EMBL" id="ML978159">
    <property type="protein sequence ID" value="KAF2035001.1"/>
    <property type="molecule type" value="Genomic_DNA"/>
</dbReference>
<protein>
    <submittedName>
        <fullName evidence="2">Uncharacterized protein</fullName>
    </submittedName>
</protein>
<accession>A0A9P4HL60</accession>
<keyword evidence="1" id="KW-0732">Signal</keyword>
<feature type="signal peptide" evidence="1">
    <location>
        <begin position="1"/>
        <end position="18"/>
    </location>
</feature>
<evidence type="ECO:0000313" key="2">
    <source>
        <dbReference type="EMBL" id="KAF2035001.1"/>
    </source>
</evidence>
<evidence type="ECO:0000256" key="1">
    <source>
        <dbReference type="SAM" id="SignalP"/>
    </source>
</evidence>
<name>A0A9P4HL60_9PLEO</name>
<feature type="chain" id="PRO_5040258870" evidence="1">
    <location>
        <begin position="19"/>
        <end position="105"/>
    </location>
</feature>
<reference evidence="2" key="1">
    <citation type="journal article" date="2020" name="Stud. Mycol.">
        <title>101 Dothideomycetes genomes: a test case for predicting lifestyles and emergence of pathogens.</title>
        <authorList>
            <person name="Haridas S."/>
            <person name="Albert R."/>
            <person name="Binder M."/>
            <person name="Bloem J."/>
            <person name="Labutti K."/>
            <person name="Salamov A."/>
            <person name="Andreopoulos B."/>
            <person name="Baker S."/>
            <person name="Barry K."/>
            <person name="Bills G."/>
            <person name="Bluhm B."/>
            <person name="Cannon C."/>
            <person name="Castanera R."/>
            <person name="Culley D."/>
            <person name="Daum C."/>
            <person name="Ezra D."/>
            <person name="Gonzalez J."/>
            <person name="Henrissat B."/>
            <person name="Kuo A."/>
            <person name="Liang C."/>
            <person name="Lipzen A."/>
            <person name="Lutzoni F."/>
            <person name="Magnuson J."/>
            <person name="Mondo S."/>
            <person name="Nolan M."/>
            <person name="Ohm R."/>
            <person name="Pangilinan J."/>
            <person name="Park H.-J."/>
            <person name="Ramirez L."/>
            <person name="Alfaro M."/>
            <person name="Sun H."/>
            <person name="Tritt A."/>
            <person name="Yoshinaga Y."/>
            <person name="Zwiers L.-H."/>
            <person name="Turgeon B."/>
            <person name="Goodwin S."/>
            <person name="Spatafora J."/>
            <person name="Crous P."/>
            <person name="Grigoriev I."/>
        </authorList>
    </citation>
    <scope>NUCLEOTIDE SEQUENCE</scope>
    <source>
        <strain evidence="2">CBS 110217</strain>
    </source>
</reference>
<proteinExistence type="predicted"/>
<gene>
    <name evidence="2" type="ORF">EK21DRAFT_107633</name>
</gene>
<comment type="caution">
    <text evidence="2">The sequence shown here is derived from an EMBL/GenBank/DDBJ whole genome shotgun (WGS) entry which is preliminary data.</text>
</comment>
<dbReference type="Proteomes" id="UP000799777">
    <property type="component" value="Unassembled WGS sequence"/>
</dbReference>
<evidence type="ECO:0000313" key="3">
    <source>
        <dbReference type="Proteomes" id="UP000799777"/>
    </source>
</evidence>
<sequence length="105" mass="10761">MQFRANAILAAVVVVAVAAMPAEVVDRDVNDISAGIVDRDVKTELDAQAITQGTCKTSKKGLGKHGSCFIGANGEHRACASNHACTGSRHHCSVSDAPGGQVVCS</sequence>
<organism evidence="2 3">
    <name type="scientific">Setomelanomma holmii</name>
    <dbReference type="NCBI Taxonomy" id="210430"/>
    <lineage>
        <taxon>Eukaryota</taxon>
        <taxon>Fungi</taxon>
        <taxon>Dikarya</taxon>
        <taxon>Ascomycota</taxon>
        <taxon>Pezizomycotina</taxon>
        <taxon>Dothideomycetes</taxon>
        <taxon>Pleosporomycetidae</taxon>
        <taxon>Pleosporales</taxon>
        <taxon>Pleosporineae</taxon>
        <taxon>Phaeosphaeriaceae</taxon>
        <taxon>Setomelanomma</taxon>
    </lineage>
</organism>